<dbReference type="SUPFAM" id="SSF51905">
    <property type="entry name" value="FAD/NAD(P)-binding domain"/>
    <property type="match status" value="1"/>
</dbReference>
<dbReference type="Gene3D" id="3.50.50.60">
    <property type="entry name" value="FAD/NAD(P)-binding domain"/>
    <property type="match status" value="1"/>
</dbReference>
<dbReference type="RefSeq" id="XP_018384225.1">
    <property type="nucleotide sequence ID" value="XM_018528559.1"/>
</dbReference>
<feature type="binding site" evidence="3">
    <location>
        <position position="114"/>
    </location>
    <ligand>
        <name>FAD</name>
        <dbReference type="ChEBI" id="CHEBI:57692"/>
    </ligand>
</feature>
<evidence type="ECO:0000256" key="1">
    <source>
        <dbReference type="ARBA" id="ARBA00010790"/>
    </source>
</evidence>
<dbReference type="InterPro" id="IPR000172">
    <property type="entry name" value="GMC_OxRdtase_N"/>
</dbReference>
<dbReference type="PROSITE" id="PS00624">
    <property type="entry name" value="GMC_OXRED_2"/>
    <property type="match status" value="1"/>
</dbReference>
<dbReference type="Pfam" id="PF00732">
    <property type="entry name" value="GMC_oxred_N"/>
    <property type="match status" value="1"/>
</dbReference>
<protein>
    <submittedName>
        <fullName evidence="7">Alcohol oxidase</fullName>
    </submittedName>
</protein>
<dbReference type="GO" id="GO:0044550">
    <property type="term" value="P:secondary metabolite biosynthetic process"/>
    <property type="evidence" value="ECO:0007669"/>
    <property type="project" value="TreeGrafter"/>
</dbReference>
<dbReference type="GO" id="GO:0016614">
    <property type="term" value="F:oxidoreductase activity, acting on CH-OH group of donors"/>
    <property type="evidence" value="ECO:0007669"/>
    <property type="project" value="InterPro"/>
</dbReference>
<accession>A0A177DG12</accession>
<dbReference type="InterPro" id="IPR036188">
    <property type="entry name" value="FAD/NAD-bd_sf"/>
</dbReference>
<evidence type="ECO:0000259" key="5">
    <source>
        <dbReference type="PROSITE" id="PS00623"/>
    </source>
</evidence>
<dbReference type="SUPFAM" id="SSF54373">
    <property type="entry name" value="FAD-linked reductases, C-terminal domain"/>
    <property type="match status" value="1"/>
</dbReference>
<dbReference type="OMA" id="AHMSGSC"/>
<dbReference type="PIRSF" id="PIRSF000137">
    <property type="entry name" value="Alcohol_oxidase"/>
    <property type="match status" value="1"/>
</dbReference>
<organism evidence="7 8">
    <name type="scientific">Alternaria alternata</name>
    <name type="common">Alternaria rot fungus</name>
    <name type="synonym">Torula alternata</name>
    <dbReference type="NCBI Taxonomy" id="5599"/>
    <lineage>
        <taxon>Eukaryota</taxon>
        <taxon>Fungi</taxon>
        <taxon>Dikarya</taxon>
        <taxon>Ascomycota</taxon>
        <taxon>Pezizomycotina</taxon>
        <taxon>Dothideomycetes</taxon>
        <taxon>Pleosporomycetidae</taxon>
        <taxon>Pleosporales</taxon>
        <taxon>Pleosporineae</taxon>
        <taxon>Pleosporaceae</taxon>
        <taxon>Alternaria</taxon>
        <taxon>Alternaria sect. Alternaria</taxon>
        <taxon>Alternaria alternata complex</taxon>
    </lineage>
</organism>
<feature type="binding site" evidence="3">
    <location>
        <position position="263"/>
    </location>
    <ligand>
        <name>FAD</name>
        <dbReference type="ChEBI" id="CHEBI:57692"/>
    </ligand>
</feature>
<dbReference type="VEuPathDB" id="FungiDB:CC77DRAFT_1062735"/>
<dbReference type="KEGG" id="aalt:CC77DRAFT_1062735"/>
<feature type="domain" description="Glucose-methanol-choline oxidoreductase N-terminal" evidence="6">
    <location>
        <begin position="305"/>
        <end position="319"/>
    </location>
</feature>
<comment type="cofactor">
    <cofactor evidence="3">
        <name>FAD</name>
        <dbReference type="ChEBI" id="CHEBI:57692"/>
    </cofactor>
</comment>
<evidence type="ECO:0000313" key="7">
    <source>
        <dbReference type="EMBL" id="OAG18804.1"/>
    </source>
</evidence>
<dbReference type="Pfam" id="PF05199">
    <property type="entry name" value="GMC_oxred_C"/>
    <property type="match status" value="1"/>
</dbReference>
<name>A0A177DG12_ALTAL</name>
<evidence type="ECO:0000256" key="4">
    <source>
        <dbReference type="RuleBase" id="RU003968"/>
    </source>
</evidence>
<keyword evidence="8" id="KW-1185">Reference proteome</keyword>
<dbReference type="Gene3D" id="3.30.560.10">
    <property type="entry name" value="Glucose Oxidase, domain 3"/>
    <property type="match status" value="1"/>
</dbReference>
<evidence type="ECO:0000256" key="2">
    <source>
        <dbReference type="PIRSR" id="PIRSR000137-1"/>
    </source>
</evidence>
<gene>
    <name evidence="7" type="ORF">CC77DRAFT_1062735</name>
</gene>
<feature type="domain" description="Glucose-methanol-choline oxidoreductase N-terminal" evidence="5">
    <location>
        <begin position="112"/>
        <end position="135"/>
    </location>
</feature>
<feature type="active site" description="Proton donor" evidence="2">
    <location>
        <position position="556"/>
    </location>
</feature>
<reference evidence="7 8" key="1">
    <citation type="submission" date="2016-05" db="EMBL/GenBank/DDBJ databases">
        <title>Comparative analysis of secretome profiles of manganese(II)-oxidizing ascomycete fungi.</title>
        <authorList>
            <consortium name="DOE Joint Genome Institute"/>
            <person name="Zeiner C.A."/>
            <person name="Purvine S.O."/>
            <person name="Zink E.M."/>
            <person name="Wu S."/>
            <person name="Pasa-Tolic L."/>
            <person name="Chaput D.L."/>
            <person name="Haridas S."/>
            <person name="Grigoriev I.V."/>
            <person name="Santelli C.M."/>
            <person name="Hansel C.M."/>
        </authorList>
    </citation>
    <scope>NUCLEOTIDE SEQUENCE [LARGE SCALE GENOMIC DNA]</scope>
    <source>
        <strain evidence="7 8">SRC1lrK2f</strain>
    </source>
</reference>
<dbReference type="EMBL" id="KV441482">
    <property type="protein sequence ID" value="OAG18804.1"/>
    <property type="molecule type" value="Genomic_DNA"/>
</dbReference>
<dbReference type="AlphaFoldDB" id="A0A177DG12"/>
<comment type="similarity">
    <text evidence="1 4">Belongs to the GMC oxidoreductase family.</text>
</comment>
<dbReference type="InterPro" id="IPR012132">
    <property type="entry name" value="GMC_OxRdtase"/>
</dbReference>
<dbReference type="PANTHER" id="PTHR11552:SF115">
    <property type="entry name" value="DEHYDROGENASE XPTC-RELATED"/>
    <property type="match status" value="1"/>
</dbReference>
<keyword evidence="3 4" id="KW-0274">FAD</keyword>
<dbReference type="InterPro" id="IPR007867">
    <property type="entry name" value="GMC_OxRtase_C"/>
</dbReference>
<feature type="active site" description="Proton acceptor" evidence="2">
    <location>
        <position position="599"/>
    </location>
</feature>
<evidence type="ECO:0000313" key="8">
    <source>
        <dbReference type="Proteomes" id="UP000077248"/>
    </source>
</evidence>
<dbReference type="GO" id="GO:0050660">
    <property type="term" value="F:flavin adenine dinucleotide binding"/>
    <property type="evidence" value="ECO:0007669"/>
    <property type="project" value="InterPro"/>
</dbReference>
<sequence length="654" mass="70636">MSLLLSGIFYLASFVPRILDPSAPGSNSGEQDVGGQSFDYIVVGGGLTGLTVANRLSEDSSRTVLVIENGFMVDDVTTQVPSFANSINSALMYDITSAYDTNTGGTHPVWVGNVVGGGSVVNGMAFDRASAADYNAWEQLGNSGWNFNNLLYYFKKSTTFTPPTASNVKEFGTTYDASYYGTNGPIQASFPNFEYQDTKTIWAAYKREGVPLPKEHASGNAVGAFWIPTALRPKTQTRSHAKNEYYDPVKTRSNLVLITGQKVNEILFNKGLLTGYTANGVQYKSRSDGSVKQVYAKREVIMAAGSIFTPQLLQLSGLGPRNVLQAAGITVKKDMPAVGANMQDHPNANMVFDLQNLSFPSIYSGANPTYNATVWSEYDTSRNGPLTQAHGSSLAFLSLQTVSDKWSSIVASVKSQNARSYLPSIYDDASLLRGFTKQRDLIANLHGSADAAVGEFPMVPFGLAISSLQRPLSRGTVTLDPTNKYGNPVVQFNSLQNPVDRQIIVEMVRWTRKHWANPELKKFSPVELTPGSQAQTDDEIINDLVNQKALQASFAHMSGSCAMMPEAYGGCVGSDLAVYGVKGLSIVDASIIPLIPATHLQATMYAVAEKAADLIKARNAFNILNPFSLPTVSRAPSILGGLGNLFRFGGSRRF</sequence>
<proteinExistence type="inferred from homology"/>
<evidence type="ECO:0000259" key="6">
    <source>
        <dbReference type="PROSITE" id="PS00624"/>
    </source>
</evidence>
<dbReference type="GeneID" id="29114153"/>
<dbReference type="Proteomes" id="UP000077248">
    <property type="component" value="Unassembled WGS sequence"/>
</dbReference>
<keyword evidence="4" id="KW-0285">Flavoprotein</keyword>
<evidence type="ECO:0000256" key="3">
    <source>
        <dbReference type="PIRSR" id="PIRSR000137-2"/>
    </source>
</evidence>
<dbReference type="PROSITE" id="PS00623">
    <property type="entry name" value="GMC_OXRED_1"/>
    <property type="match status" value="1"/>
</dbReference>
<dbReference type="PANTHER" id="PTHR11552">
    <property type="entry name" value="GLUCOSE-METHANOL-CHOLINE GMC OXIDOREDUCTASE"/>
    <property type="match status" value="1"/>
</dbReference>